<protein>
    <submittedName>
        <fullName evidence="6 9">ERI1 exoribonuclease</fullName>
    </submittedName>
    <submittedName>
        <fullName evidence="5">Eri1 exoribonuclease 2</fullName>
    </submittedName>
</protein>
<dbReference type="CTD" id="36342197"/>
<dbReference type="GO" id="GO:0003676">
    <property type="term" value="F:nucleic acid binding"/>
    <property type="evidence" value="ECO:0007669"/>
    <property type="project" value="InterPro"/>
</dbReference>
<dbReference type="OMA" id="TWTDWDI"/>
<reference evidence="6 7" key="1">
    <citation type="journal article" date="2013" name="Nat. Genet.">
        <title>The genome of the hydatid tapeworm Echinococcus granulosus.</title>
        <authorList>
            <person name="Zheng H."/>
            <person name="Zhang W."/>
            <person name="Zhang L."/>
            <person name="Zhang Z."/>
            <person name="Li J."/>
            <person name="Lu G."/>
            <person name="Zhu Y."/>
            <person name="Wang Y."/>
            <person name="Huang Y."/>
            <person name="Liu J."/>
            <person name="Kang H."/>
            <person name="Chen J."/>
            <person name="Wang L."/>
            <person name="Chen A."/>
            <person name="Yu S."/>
            <person name="Gao Z."/>
            <person name="Jin L."/>
            <person name="Gu W."/>
            <person name="Wang Z."/>
            <person name="Zhao L."/>
            <person name="Shi B."/>
            <person name="Wen H."/>
            <person name="Lin R."/>
            <person name="Jones M.K."/>
            <person name="Brejova B."/>
            <person name="Vinar T."/>
            <person name="Zhao G."/>
            <person name="McManus D.P."/>
            <person name="Chen Z."/>
            <person name="Zhou Y."/>
            <person name="Wang S."/>
        </authorList>
    </citation>
    <scope>NUCLEOTIDE SEQUENCE [LARGE SCALE GENOMIC DNA]</scope>
</reference>
<dbReference type="AlphaFoldDB" id="U6J0T9"/>
<evidence type="ECO:0000259" key="4">
    <source>
        <dbReference type="SMART" id="SM00479"/>
    </source>
</evidence>
<evidence type="ECO:0000256" key="2">
    <source>
        <dbReference type="ARBA" id="ARBA00022801"/>
    </source>
</evidence>
<dbReference type="PANTHER" id="PTHR23044">
    <property type="entry name" value="3'-5' EXONUCLEASE ERI1-RELATED"/>
    <property type="match status" value="1"/>
</dbReference>
<dbReference type="InterPro" id="IPR012337">
    <property type="entry name" value="RNaseH-like_sf"/>
</dbReference>
<evidence type="ECO:0000313" key="8">
    <source>
        <dbReference type="Proteomes" id="UP000492820"/>
    </source>
</evidence>
<dbReference type="EMBL" id="APAU02000057">
    <property type="protein sequence ID" value="EUB58696.1"/>
    <property type="molecule type" value="Genomic_DNA"/>
</dbReference>
<feature type="domain" description="Exonuclease" evidence="4">
    <location>
        <begin position="42"/>
        <end position="239"/>
    </location>
</feature>
<keyword evidence="1" id="KW-0540">Nuclease</keyword>
<organism evidence="6 7">
    <name type="scientific">Echinococcus granulosus</name>
    <name type="common">Hydatid tapeworm</name>
    <dbReference type="NCBI Taxonomy" id="6210"/>
    <lineage>
        <taxon>Eukaryota</taxon>
        <taxon>Metazoa</taxon>
        <taxon>Spiralia</taxon>
        <taxon>Lophotrochozoa</taxon>
        <taxon>Platyhelminthes</taxon>
        <taxon>Cestoda</taxon>
        <taxon>Eucestoda</taxon>
        <taxon>Cyclophyllidea</taxon>
        <taxon>Taeniidae</taxon>
        <taxon>Echinococcus</taxon>
        <taxon>Echinococcus granulosus group</taxon>
    </lineage>
</organism>
<dbReference type="CDD" id="cd06133">
    <property type="entry name" value="ERI-1_3'hExo_like"/>
    <property type="match status" value="1"/>
</dbReference>
<reference evidence="5" key="3">
    <citation type="submission" date="2014-06" db="EMBL/GenBank/DDBJ databases">
        <authorList>
            <person name="Aslett M."/>
        </authorList>
    </citation>
    <scope>NUCLEOTIDE SEQUENCE</scope>
</reference>
<evidence type="ECO:0000256" key="1">
    <source>
        <dbReference type="ARBA" id="ARBA00022722"/>
    </source>
</evidence>
<evidence type="ECO:0000313" key="6">
    <source>
        <dbReference type="EMBL" id="EUB58696.1"/>
    </source>
</evidence>
<reference evidence="9" key="4">
    <citation type="submission" date="2020-10" db="UniProtKB">
        <authorList>
            <consortium name="WormBaseParasite"/>
        </authorList>
    </citation>
    <scope>IDENTIFICATION</scope>
</reference>
<dbReference type="Pfam" id="PF00929">
    <property type="entry name" value="RNase_T"/>
    <property type="match status" value="1"/>
</dbReference>
<dbReference type="SMART" id="SM00479">
    <property type="entry name" value="EXOIII"/>
    <property type="match status" value="1"/>
</dbReference>
<dbReference type="Gene3D" id="3.30.420.10">
    <property type="entry name" value="Ribonuclease H-like superfamily/Ribonuclease H"/>
    <property type="match status" value="1"/>
</dbReference>
<keyword evidence="3" id="KW-0269">Exonuclease</keyword>
<dbReference type="KEGG" id="egl:EGR_06482"/>
<dbReference type="OrthoDB" id="448399at2759"/>
<evidence type="ECO:0000313" key="5">
    <source>
        <dbReference type="EMBL" id="CDS17699.1"/>
    </source>
</evidence>
<sequence length="239" mass="27112">MEQTLRLAESLGCVHHVVPPAILSSKTDQSDLVHFTQLVVHWYFVLDFESTCDIKPKSDTKAEIIEFPVVVVRAETGQIIEEFHRYVRPTESPILSDFCKKLTGISQRTVDTSTDLRHVLKEFENWLKLKKKELNCAFKLDSPNAAVFVTWTDWDIRTCLWNECQRKQLSFPVDLLTRIDLKAVFKQWCAAGQIGPKQGFQGCLQDALNAAGLTFRGRPHSGIADARNTAALLNRIILS</sequence>
<evidence type="ECO:0000256" key="3">
    <source>
        <dbReference type="ARBA" id="ARBA00022839"/>
    </source>
</evidence>
<dbReference type="PANTHER" id="PTHR23044:SF61">
    <property type="entry name" value="3'-5' EXORIBONUCLEASE 1-RELATED"/>
    <property type="match status" value="1"/>
</dbReference>
<evidence type="ECO:0000313" key="7">
    <source>
        <dbReference type="Proteomes" id="UP000019149"/>
    </source>
</evidence>
<dbReference type="WBParaSite" id="EgrG_001046300">
    <property type="protein sequence ID" value="EgrG_001046300"/>
    <property type="gene ID" value="EgrG_001046300"/>
</dbReference>
<dbReference type="InterPro" id="IPR047201">
    <property type="entry name" value="ERI-1_3'hExo-like"/>
</dbReference>
<gene>
    <name evidence="6 9" type="ORF">EGR_06482</name>
    <name evidence="5" type="ORF">EgrG_001046300</name>
</gene>
<dbReference type="InterPro" id="IPR036397">
    <property type="entry name" value="RNaseH_sf"/>
</dbReference>
<dbReference type="InterPro" id="IPR013520">
    <property type="entry name" value="Ribonucl_H"/>
</dbReference>
<dbReference type="Proteomes" id="UP000019149">
    <property type="component" value="Unassembled WGS sequence"/>
</dbReference>
<evidence type="ECO:0000313" key="9">
    <source>
        <dbReference type="WBParaSite" id="EgrG_001046300"/>
    </source>
</evidence>
<keyword evidence="7" id="KW-1185">Reference proteome</keyword>
<dbReference type="InterPro" id="IPR051274">
    <property type="entry name" value="3-5_Exoribonuclease"/>
</dbReference>
<dbReference type="SUPFAM" id="SSF53098">
    <property type="entry name" value="Ribonuclease H-like"/>
    <property type="match status" value="1"/>
</dbReference>
<dbReference type="STRING" id="6210.U6J0T9"/>
<name>U6J0T9_ECHGR</name>
<proteinExistence type="predicted"/>
<dbReference type="Proteomes" id="UP000492820">
    <property type="component" value="Unassembled WGS sequence"/>
</dbReference>
<dbReference type="GO" id="GO:0000175">
    <property type="term" value="F:3'-5'-RNA exonuclease activity"/>
    <property type="evidence" value="ECO:0007669"/>
    <property type="project" value="InterPro"/>
</dbReference>
<dbReference type="EMBL" id="LK028577">
    <property type="protein sequence ID" value="CDS17699.1"/>
    <property type="molecule type" value="Genomic_DNA"/>
</dbReference>
<reference evidence="5 8" key="2">
    <citation type="journal article" date="2013" name="Nature">
        <title>The genomes of four tapeworm species reveal adaptations to parasitism.</title>
        <authorList>
            <person name="Tsai I.J."/>
            <person name="Zarowiecki M."/>
            <person name="Holroyd N."/>
            <person name="Garciarrubio A."/>
            <person name="Sanchez-Flores A."/>
            <person name="Brooks K.L."/>
            <person name="Tracey A."/>
            <person name="Bobes R.J."/>
            <person name="Fragoso G."/>
            <person name="Sciutto E."/>
            <person name="Aslett M."/>
            <person name="Beasley H."/>
            <person name="Bennett H.M."/>
            <person name="Cai J."/>
            <person name="Camicia F."/>
            <person name="Clark R."/>
            <person name="Cucher M."/>
            <person name="De Silva N."/>
            <person name="Day T.A."/>
            <person name="Deplazes P."/>
            <person name="Estrada K."/>
            <person name="Fernandez C."/>
            <person name="Holland P.W."/>
            <person name="Hou J."/>
            <person name="Hu S."/>
            <person name="Huckvale T."/>
            <person name="Hung S.S."/>
            <person name="Kamenetzky L."/>
            <person name="Keane J.A."/>
            <person name="Kiss F."/>
            <person name="Koziol U."/>
            <person name="Lambert O."/>
            <person name="Liu K."/>
            <person name="Luo X."/>
            <person name="Luo Y."/>
            <person name="Macchiaroli N."/>
            <person name="Nichol S."/>
            <person name="Paps J."/>
            <person name="Parkinson J."/>
            <person name="Pouchkina-Stantcheva N."/>
            <person name="Riddiford N."/>
            <person name="Rosenzvit M."/>
            <person name="Salinas G."/>
            <person name="Wasmuth J.D."/>
            <person name="Zamanian M."/>
            <person name="Zheng Y."/>
            <person name="Cai X."/>
            <person name="Soberon X."/>
            <person name="Olson P.D."/>
            <person name="Laclette J.P."/>
            <person name="Brehm K."/>
            <person name="Berriman M."/>
            <person name="Garciarrubio A."/>
            <person name="Bobes R.J."/>
            <person name="Fragoso G."/>
            <person name="Sanchez-Flores A."/>
            <person name="Estrada K."/>
            <person name="Cevallos M.A."/>
            <person name="Morett E."/>
            <person name="Gonzalez V."/>
            <person name="Portillo T."/>
            <person name="Ochoa-Leyva A."/>
            <person name="Jose M.V."/>
            <person name="Sciutto E."/>
            <person name="Landa A."/>
            <person name="Jimenez L."/>
            <person name="Valdes V."/>
            <person name="Carrero J.C."/>
            <person name="Larralde C."/>
            <person name="Morales-Montor J."/>
            <person name="Limon-Lason J."/>
            <person name="Soberon X."/>
            <person name="Laclette J.P."/>
        </authorList>
    </citation>
    <scope>NUCLEOTIDE SEQUENCE [LARGE SCALE GENOMIC DNA]</scope>
</reference>
<accession>U6J0T9</accession>
<dbReference type="GeneID" id="36342197"/>
<dbReference type="RefSeq" id="XP_024349892.1">
    <property type="nucleotide sequence ID" value="XM_024495731.1"/>
</dbReference>
<keyword evidence="2" id="KW-0378">Hydrolase</keyword>